<dbReference type="SUPFAM" id="SSF52833">
    <property type="entry name" value="Thioredoxin-like"/>
    <property type="match status" value="1"/>
</dbReference>
<dbReference type="EC" id="1.11.1.24" evidence="2"/>
<dbReference type="STRING" id="32264.T1JWL3"/>
<dbReference type="Pfam" id="PF10417">
    <property type="entry name" value="1-cysPrx_C"/>
    <property type="match status" value="1"/>
</dbReference>
<dbReference type="EnsemblMetazoa" id="tetur02g08680.1">
    <property type="protein sequence ID" value="tetur02g08680.1"/>
    <property type="gene ID" value="tetur02g08680"/>
</dbReference>
<dbReference type="OrthoDB" id="2996783at2759"/>
<dbReference type="eggNOG" id="KOG0854">
    <property type="taxonomic scope" value="Eukaryota"/>
</dbReference>
<accession>T1JWL3</accession>
<sequence>MLNLGDTMPNIKADSTIGPIELFDYFGSNWGILFSHPKDFTPVCTTELGRLAQLAESFEKRGVKIVGLSVDTVQDHKEWTKDIEAYAKAPVKFPLLADPNGDIARSLGLLDKDSADTLTVRGVFIVSPNRKIRATICYPTSAGRNFDEILRVVDSLQFTDARPDTVTPVGWKSGDEVIVKPGCPSTADTKVLQVPSGKEYLRFTK</sequence>
<dbReference type="GO" id="GO:0033554">
    <property type="term" value="P:cellular response to stress"/>
    <property type="evidence" value="ECO:0007669"/>
    <property type="project" value="TreeGrafter"/>
</dbReference>
<dbReference type="PANTHER" id="PTHR10681:SF121">
    <property type="entry name" value="ALKYL HYDROPEROXIDE REDUCTASE C"/>
    <property type="match status" value="1"/>
</dbReference>
<dbReference type="AlphaFoldDB" id="T1JWL3"/>
<dbReference type="Proteomes" id="UP000015104">
    <property type="component" value="Unassembled WGS sequence"/>
</dbReference>
<evidence type="ECO:0000256" key="7">
    <source>
        <dbReference type="ARBA" id="ARBA00025719"/>
    </source>
</evidence>
<evidence type="ECO:0000256" key="1">
    <source>
        <dbReference type="ARBA" id="ARBA00009796"/>
    </source>
</evidence>
<dbReference type="InterPro" id="IPR024706">
    <property type="entry name" value="Peroxiredoxin_AhpC-typ"/>
</dbReference>
<dbReference type="PANTHER" id="PTHR10681">
    <property type="entry name" value="THIOREDOXIN PEROXIDASE"/>
    <property type="match status" value="1"/>
</dbReference>
<dbReference type="PROSITE" id="PS51352">
    <property type="entry name" value="THIOREDOXIN_2"/>
    <property type="match status" value="1"/>
</dbReference>
<comment type="function">
    <text evidence="9">Thiol-specific peroxidase that catalyzes the reduction of hydrogen peroxide and organic hydroperoxides to water and alcohols, respectively.</text>
</comment>
<evidence type="ECO:0000256" key="6">
    <source>
        <dbReference type="ARBA" id="ARBA00023284"/>
    </source>
</evidence>
<keyword evidence="3 9" id="KW-0575">Peroxidase</keyword>
<comment type="catalytic activity">
    <reaction evidence="8">
        <text>a hydroperoxide + [thioredoxin]-dithiol = an alcohol + [thioredoxin]-disulfide + H2O</text>
        <dbReference type="Rhea" id="RHEA:62620"/>
        <dbReference type="Rhea" id="RHEA-COMP:10698"/>
        <dbReference type="Rhea" id="RHEA-COMP:10700"/>
        <dbReference type="ChEBI" id="CHEBI:15377"/>
        <dbReference type="ChEBI" id="CHEBI:29950"/>
        <dbReference type="ChEBI" id="CHEBI:30879"/>
        <dbReference type="ChEBI" id="CHEBI:35924"/>
        <dbReference type="ChEBI" id="CHEBI:50058"/>
        <dbReference type="EC" id="1.11.1.24"/>
    </reaction>
</comment>
<keyword evidence="4 9" id="KW-0049">Antioxidant</keyword>
<dbReference type="OMA" id="HGPMNIP"/>
<comment type="similarity">
    <text evidence="7">Belongs to the peroxiredoxin family. Prx6 subfamily.</text>
</comment>
<organism evidence="12 13">
    <name type="scientific">Tetranychus urticae</name>
    <name type="common">Two-spotted spider mite</name>
    <dbReference type="NCBI Taxonomy" id="32264"/>
    <lineage>
        <taxon>Eukaryota</taxon>
        <taxon>Metazoa</taxon>
        <taxon>Ecdysozoa</taxon>
        <taxon>Arthropoda</taxon>
        <taxon>Chelicerata</taxon>
        <taxon>Arachnida</taxon>
        <taxon>Acari</taxon>
        <taxon>Acariformes</taxon>
        <taxon>Trombidiformes</taxon>
        <taxon>Prostigmata</taxon>
        <taxon>Eleutherengona</taxon>
        <taxon>Raphignathae</taxon>
        <taxon>Tetranychoidea</taxon>
        <taxon>Tetranychidae</taxon>
        <taxon>Tetranychus</taxon>
    </lineage>
</organism>
<comment type="similarity">
    <text evidence="1">Belongs to the peroxiredoxin family. AhpC/Prx1 subfamily.</text>
</comment>
<evidence type="ECO:0000256" key="5">
    <source>
        <dbReference type="ARBA" id="ARBA00023002"/>
    </source>
</evidence>
<dbReference type="GO" id="GO:0008379">
    <property type="term" value="F:thioredoxin peroxidase activity"/>
    <property type="evidence" value="ECO:0007669"/>
    <property type="project" value="TreeGrafter"/>
</dbReference>
<dbReference type="CDD" id="cd03016">
    <property type="entry name" value="PRX_1cys"/>
    <property type="match status" value="1"/>
</dbReference>
<dbReference type="InterPro" id="IPR036249">
    <property type="entry name" value="Thioredoxin-like_sf"/>
</dbReference>
<name>T1JWL3_TETUR</name>
<dbReference type="HOGENOM" id="CLU_042529_4_2_1"/>
<evidence type="ECO:0000256" key="4">
    <source>
        <dbReference type="ARBA" id="ARBA00022862"/>
    </source>
</evidence>
<keyword evidence="5 9" id="KW-0560">Oxidoreductase</keyword>
<dbReference type="InterPro" id="IPR000866">
    <property type="entry name" value="AhpC/TSA"/>
</dbReference>
<protein>
    <recommendedName>
        <fullName evidence="2">thioredoxin-dependent peroxiredoxin</fullName>
        <ecNumber evidence="2">1.11.1.24</ecNumber>
    </recommendedName>
</protein>
<feature type="domain" description="Thioredoxin" evidence="11">
    <location>
        <begin position="2"/>
        <end position="158"/>
    </location>
</feature>
<dbReference type="InterPro" id="IPR019479">
    <property type="entry name" value="Peroxiredoxin_C"/>
</dbReference>
<feature type="active site" description="Cysteine sulfenic acid (-SOH) intermediate; for peroxidase activity" evidence="10">
    <location>
        <position position="44"/>
    </location>
</feature>
<dbReference type="GO" id="GO:0005829">
    <property type="term" value="C:cytosol"/>
    <property type="evidence" value="ECO:0007669"/>
    <property type="project" value="TreeGrafter"/>
</dbReference>
<evidence type="ECO:0000313" key="12">
    <source>
        <dbReference type="EnsemblMetazoa" id="tetur02g08680.1"/>
    </source>
</evidence>
<keyword evidence="6 9" id="KW-0676">Redox-active center</keyword>
<evidence type="ECO:0000259" key="11">
    <source>
        <dbReference type="PROSITE" id="PS51352"/>
    </source>
</evidence>
<evidence type="ECO:0000256" key="2">
    <source>
        <dbReference type="ARBA" id="ARBA00013017"/>
    </source>
</evidence>
<gene>
    <name evidence="12" type="primary">107371848</name>
</gene>
<dbReference type="InterPro" id="IPR050217">
    <property type="entry name" value="Peroxiredoxin"/>
</dbReference>
<reference evidence="12" key="2">
    <citation type="submission" date="2015-06" db="UniProtKB">
        <authorList>
            <consortium name="EnsemblMetazoa"/>
        </authorList>
    </citation>
    <scope>IDENTIFICATION</scope>
</reference>
<proteinExistence type="inferred from homology"/>
<dbReference type="EMBL" id="CAEY01000813">
    <property type="status" value="NOT_ANNOTATED_CDS"/>
    <property type="molecule type" value="Genomic_DNA"/>
</dbReference>
<dbReference type="Gene3D" id="3.30.1020.10">
    <property type="entry name" value="Antioxidant, Horf6, Chain A, domain2"/>
    <property type="match status" value="1"/>
</dbReference>
<dbReference type="Pfam" id="PF00578">
    <property type="entry name" value="AhpC-TSA"/>
    <property type="match status" value="1"/>
</dbReference>
<dbReference type="GO" id="GO:0006979">
    <property type="term" value="P:response to oxidative stress"/>
    <property type="evidence" value="ECO:0007669"/>
    <property type="project" value="TreeGrafter"/>
</dbReference>
<dbReference type="GO" id="GO:0042744">
    <property type="term" value="P:hydrogen peroxide catabolic process"/>
    <property type="evidence" value="ECO:0007669"/>
    <property type="project" value="TreeGrafter"/>
</dbReference>
<dbReference type="GO" id="GO:0045454">
    <property type="term" value="P:cell redox homeostasis"/>
    <property type="evidence" value="ECO:0007669"/>
    <property type="project" value="TreeGrafter"/>
</dbReference>
<dbReference type="Gene3D" id="3.40.30.10">
    <property type="entry name" value="Glutaredoxin"/>
    <property type="match status" value="1"/>
</dbReference>
<dbReference type="FunFam" id="3.40.30.10:FF:000011">
    <property type="entry name" value="Peroxiredoxin PRX1"/>
    <property type="match status" value="1"/>
</dbReference>
<dbReference type="InterPro" id="IPR045020">
    <property type="entry name" value="PRX_1cys"/>
</dbReference>
<dbReference type="InterPro" id="IPR013766">
    <property type="entry name" value="Thioredoxin_domain"/>
</dbReference>
<evidence type="ECO:0000313" key="13">
    <source>
        <dbReference type="Proteomes" id="UP000015104"/>
    </source>
</evidence>
<dbReference type="PIRSF" id="PIRSF000239">
    <property type="entry name" value="AHPC"/>
    <property type="match status" value="1"/>
</dbReference>
<evidence type="ECO:0000256" key="8">
    <source>
        <dbReference type="ARBA" id="ARBA00049091"/>
    </source>
</evidence>
<dbReference type="KEGG" id="tut:107371848"/>
<keyword evidence="13" id="KW-1185">Reference proteome</keyword>
<evidence type="ECO:0000256" key="3">
    <source>
        <dbReference type="ARBA" id="ARBA00022559"/>
    </source>
</evidence>
<reference evidence="13" key="1">
    <citation type="submission" date="2011-08" db="EMBL/GenBank/DDBJ databases">
        <authorList>
            <person name="Rombauts S."/>
        </authorList>
    </citation>
    <scope>NUCLEOTIDE SEQUENCE</scope>
    <source>
        <strain evidence="13">London</strain>
    </source>
</reference>
<evidence type="ECO:0000256" key="10">
    <source>
        <dbReference type="PIRSR" id="PIRSR000239-1"/>
    </source>
</evidence>
<evidence type="ECO:0000256" key="9">
    <source>
        <dbReference type="PIRNR" id="PIRNR000239"/>
    </source>
</evidence>